<gene>
    <name evidence="2" type="ORF">ASCRUDRAFT_77419</name>
</gene>
<accession>A0A1D2VBF9</accession>
<dbReference type="RefSeq" id="XP_020045315.1">
    <property type="nucleotide sequence ID" value="XM_020193858.1"/>
</dbReference>
<proteinExistence type="predicted"/>
<dbReference type="AlphaFoldDB" id="A0A1D2VBF9"/>
<organism evidence="2 3">
    <name type="scientific">Ascoidea rubescens DSM 1968</name>
    <dbReference type="NCBI Taxonomy" id="1344418"/>
    <lineage>
        <taxon>Eukaryota</taxon>
        <taxon>Fungi</taxon>
        <taxon>Dikarya</taxon>
        <taxon>Ascomycota</taxon>
        <taxon>Saccharomycotina</taxon>
        <taxon>Saccharomycetes</taxon>
        <taxon>Ascoideaceae</taxon>
        <taxon>Ascoidea</taxon>
    </lineage>
</organism>
<reference evidence="3" key="1">
    <citation type="submission" date="2016-05" db="EMBL/GenBank/DDBJ databases">
        <title>Comparative genomics of biotechnologically important yeasts.</title>
        <authorList>
            <consortium name="DOE Joint Genome Institute"/>
            <person name="Riley R."/>
            <person name="Haridas S."/>
            <person name="Wolfe K.H."/>
            <person name="Lopes M.R."/>
            <person name="Hittinger C.T."/>
            <person name="Goker M."/>
            <person name="Salamov A."/>
            <person name="Wisecaver J."/>
            <person name="Long T.M."/>
            <person name="Aerts A.L."/>
            <person name="Barry K."/>
            <person name="Choi C."/>
            <person name="Clum A."/>
            <person name="Coughlan A.Y."/>
            <person name="Deshpande S."/>
            <person name="Douglass A.P."/>
            <person name="Hanson S.J."/>
            <person name="Klenk H.-P."/>
            <person name="Labutti K."/>
            <person name="Lapidus A."/>
            <person name="Lindquist E."/>
            <person name="Lipzen A."/>
            <person name="Meier-Kolthoff J.P."/>
            <person name="Ohm R.A."/>
            <person name="Otillar R.P."/>
            <person name="Pangilinan J."/>
            <person name="Peng Y."/>
            <person name="Rokas A."/>
            <person name="Rosa C.A."/>
            <person name="Scheuner C."/>
            <person name="Sibirny A.A."/>
            <person name="Slot J.C."/>
            <person name="Stielow J.B."/>
            <person name="Sun H."/>
            <person name="Kurtzman C.P."/>
            <person name="Blackwell M."/>
            <person name="Grigoriev I.V."/>
            <person name="Jeffries T.W."/>
        </authorList>
    </citation>
    <scope>NUCLEOTIDE SEQUENCE [LARGE SCALE GENOMIC DNA]</scope>
    <source>
        <strain evidence="3">DSM 1968</strain>
    </source>
</reference>
<evidence type="ECO:0000313" key="2">
    <source>
        <dbReference type="EMBL" id="ODV59008.1"/>
    </source>
</evidence>
<evidence type="ECO:0000313" key="3">
    <source>
        <dbReference type="Proteomes" id="UP000095038"/>
    </source>
</evidence>
<evidence type="ECO:0000256" key="1">
    <source>
        <dbReference type="SAM" id="MobiDB-lite"/>
    </source>
</evidence>
<feature type="compositionally biased region" description="Low complexity" evidence="1">
    <location>
        <begin position="76"/>
        <end position="96"/>
    </location>
</feature>
<feature type="compositionally biased region" description="Polar residues" evidence="1">
    <location>
        <begin position="102"/>
        <end position="112"/>
    </location>
</feature>
<feature type="compositionally biased region" description="Low complexity" evidence="1">
    <location>
        <begin position="1"/>
        <end position="15"/>
    </location>
</feature>
<sequence length="123" mass="13582">MYLLSSKSSSRSGGSITPTSNESNINNINNININNDNIFNSHRNALSKRSSTIQVASRLSAHMKIGNRAGSSQILNRNTTYKNNYDNNNNNSNIAKNKTKGNKANSSLFSKRSSNKRMLSRLS</sequence>
<dbReference type="EMBL" id="KV454488">
    <property type="protein sequence ID" value="ODV59008.1"/>
    <property type="molecule type" value="Genomic_DNA"/>
</dbReference>
<dbReference type="InParanoid" id="A0A1D2VBF9"/>
<dbReference type="Proteomes" id="UP000095038">
    <property type="component" value="Unassembled WGS sequence"/>
</dbReference>
<keyword evidence="3" id="KW-1185">Reference proteome</keyword>
<name>A0A1D2VBF9_9ASCO</name>
<feature type="region of interest" description="Disordered" evidence="1">
    <location>
        <begin position="70"/>
        <end position="123"/>
    </location>
</feature>
<feature type="region of interest" description="Disordered" evidence="1">
    <location>
        <begin position="1"/>
        <end position="28"/>
    </location>
</feature>
<dbReference type="GeneID" id="30967494"/>
<feature type="compositionally biased region" description="Basic residues" evidence="1">
    <location>
        <begin position="113"/>
        <end position="123"/>
    </location>
</feature>
<protein>
    <submittedName>
        <fullName evidence="2">Uncharacterized protein</fullName>
    </submittedName>
</protein>